<evidence type="ECO:0000313" key="2">
    <source>
        <dbReference type="Proteomes" id="UP000008793"/>
    </source>
</evidence>
<dbReference type="GeneID" id="90509855"/>
<dbReference type="KEGG" id="ebi:EbC_pEb17200490"/>
<dbReference type="EMBL" id="FP236830">
    <property type="protein sequence ID" value="CAX53502.1"/>
    <property type="molecule type" value="Genomic_DNA"/>
</dbReference>
<keyword evidence="2" id="KW-1185">Reference proteome</keyword>
<gene>
    <name evidence="1" type="ordered locus">EbC_pEb17200490</name>
</gene>
<dbReference type="HOGENOM" id="CLU_1978110_0_0_6"/>
<accession>D8MJQ4</accession>
<evidence type="ECO:0000313" key="1">
    <source>
        <dbReference type="EMBL" id="CAX53502.1"/>
    </source>
</evidence>
<geneLocation type="plasmid" evidence="1 2">
    <name>pEB170</name>
</geneLocation>
<dbReference type="AlphaFoldDB" id="D8MJQ4"/>
<reference evidence="1 2" key="1">
    <citation type="journal article" date="2010" name="BMC Genomics">
        <title>Genome comparison of the epiphytic bacteria Erwinia billingiae and E. tasmaniensis with the pear pathogen E. pyrifoliae.</title>
        <authorList>
            <person name="Kube M."/>
            <person name="Migdoll A.M."/>
            <person name="Gehring I."/>
            <person name="Heitmann K."/>
            <person name="Mayer Y."/>
            <person name="Kuhl H."/>
            <person name="Knaust F."/>
            <person name="Geider K."/>
            <person name="Reinhardt R."/>
        </authorList>
    </citation>
    <scope>NUCLEOTIDE SEQUENCE [LARGE SCALE GENOMIC DNA]</scope>
    <source>
        <strain evidence="1 2">Eb661</strain>
        <plasmid evidence="1">pEB170</plasmid>
    </source>
</reference>
<sequence>MFDLRSYTLLLNEAFDTGHDNDDLYCLLEAFLDAENEPVRPVNTDSSELHRILNNNRVMHAFTRVTGGSVRLSTCFRQQVTRLGRVDFVLLEASGGPVLGIRFDGVVACAVSPQGERSPPPPGPLLRH</sequence>
<dbReference type="Proteomes" id="UP000008793">
    <property type="component" value="Plasmid pEB170"/>
</dbReference>
<dbReference type="RefSeq" id="WP_013199869.1">
    <property type="nucleotide sequence ID" value="NC_014305.1"/>
</dbReference>
<proteinExistence type="predicted"/>
<protein>
    <submittedName>
        <fullName evidence="1">Uncharacterized protein</fullName>
    </submittedName>
</protein>
<keyword evidence="1" id="KW-0614">Plasmid</keyword>
<organism evidence="2">
    <name type="scientific">Erwinia billingiae (strain Eb661)</name>
    <dbReference type="NCBI Taxonomy" id="634500"/>
    <lineage>
        <taxon>Bacteria</taxon>
        <taxon>Pseudomonadati</taxon>
        <taxon>Pseudomonadota</taxon>
        <taxon>Gammaproteobacteria</taxon>
        <taxon>Enterobacterales</taxon>
        <taxon>Erwiniaceae</taxon>
        <taxon>Erwinia</taxon>
    </lineage>
</organism>
<name>D8MJQ4_ERWBE</name>